<protein>
    <submittedName>
        <fullName evidence="1">Leucine-rich PPR motif-containing protein, mitochondrial</fullName>
    </submittedName>
</protein>
<dbReference type="GO" id="GO:0005634">
    <property type="term" value="C:nucleus"/>
    <property type="evidence" value="ECO:0007669"/>
    <property type="project" value="TreeGrafter"/>
</dbReference>
<keyword evidence="2" id="KW-1185">Reference proteome</keyword>
<name>A0A5B7D089_PORTR</name>
<evidence type="ECO:0000313" key="2">
    <source>
        <dbReference type="Proteomes" id="UP000324222"/>
    </source>
</evidence>
<dbReference type="EMBL" id="VSRR010000373">
    <property type="protein sequence ID" value="MPC14705.1"/>
    <property type="molecule type" value="Genomic_DNA"/>
</dbReference>
<dbReference type="GO" id="GO:0070129">
    <property type="term" value="P:regulation of mitochondrial translation"/>
    <property type="evidence" value="ECO:0007669"/>
    <property type="project" value="TreeGrafter"/>
</dbReference>
<organism evidence="1 2">
    <name type="scientific">Portunus trituberculatus</name>
    <name type="common">Swimming crab</name>
    <name type="synonym">Neptunus trituberculatus</name>
    <dbReference type="NCBI Taxonomy" id="210409"/>
    <lineage>
        <taxon>Eukaryota</taxon>
        <taxon>Metazoa</taxon>
        <taxon>Ecdysozoa</taxon>
        <taxon>Arthropoda</taxon>
        <taxon>Crustacea</taxon>
        <taxon>Multicrustacea</taxon>
        <taxon>Malacostraca</taxon>
        <taxon>Eumalacostraca</taxon>
        <taxon>Eucarida</taxon>
        <taxon>Decapoda</taxon>
        <taxon>Pleocyemata</taxon>
        <taxon>Brachyura</taxon>
        <taxon>Eubrachyura</taxon>
        <taxon>Portunoidea</taxon>
        <taxon>Portunidae</taxon>
        <taxon>Portuninae</taxon>
        <taxon>Portunus</taxon>
    </lineage>
</organism>
<gene>
    <name evidence="1" type="primary">Lrpprc_3</name>
    <name evidence="1" type="ORF">E2C01_007476</name>
</gene>
<comment type="caution">
    <text evidence="1">The sequence shown here is derived from an EMBL/GenBank/DDBJ whole genome shotgun (WGS) entry which is preliminary data.</text>
</comment>
<dbReference type="GO" id="GO:0005739">
    <property type="term" value="C:mitochondrion"/>
    <property type="evidence" value="ECO:0007669"/>
    <property type="project" value="TreeGrafter"/>
</dbReference>
<accession>A0A5B7D089</accession>
<dbReference type="OrthoDB" id="767661at2759"/>
<sequence>MLQLAVTPSLVTLRDHVIPGLSLSQPCLTLQMLQNTGLSATAAATPLLIVLVKNNMMEQAISFAAMDIYSLLGTKYPSFKVDSYKVVDLCTLLIQSGRAAEASEILLEYFIKSDGKSVNTRQILRNCRNLLLASASTSNPQETDKLFSLLLQGGLVEADTVTLGVLVKSRLNSESVASYQLLQDMMEVIADVKGLLLAQHDLLFAYLEAGQPAEARTVLRNLARSLDHRQLTRQLQYYVKTENEEAVLHLLTASRGMPNADRQAMYECLLNIYHVKSEGEKGLSLWTSMQEESLTPTPSFLTNLAALLAVCKIKIPFQI</sequence>
<reference evidence="1 2" key="1">
    <citation type="submission" date="2019-05" db="EMBL/GenBank/DDBJ databases">
        <title>Another draft genome of Portunus trituberculatus and its Hox gene families provides insights of decapod evolution.</title>
        <authorList>
            <person name="Jeong J.-H."/>
            <person name="Song I."/>
            <person name="Kim S."/>
            <person name="Choi T."/>
            <person name="Kim D."/>
            <person name="Ryu S."/>
            <person name="Kim W."/>
        </authorList>
    </citation>
    <scope>NUCLEOTIDE SEQUENCE [LARGE SCALE GENOMIC DNA]</scope>
    <source>
        <tissue evidence="1">Muscle</tissue>
    </source>
</reference>
<dbReference type="Proteomes" id="UP000324222">
    <property type="component" value="Unassembled WGS sequence"/>
</dbReference>
<dbReference type="PANTHER" id="PTHR46669">
    <property type="entry name" value="LEUCINE-RICH PPR MOTIF-CONTAINING PROTEIN, MITOCHONDRIAL"/>
    <property type="match status" value="1"/>
</dbReference>
<proteinExistence type="predicted"/>
<dbReference type="AlphaFoldDB" id="A0A5B7D089"/>
<dbReference type="PANTHER" id="PTHR46669:SF1">
    <property type="entry name" value="LEUCINE-RICH PPR MOTIF-CONTAINING PROTEIN, MITOCHONDRIAL"/>
    <property type="match status" value="1"/>
</dbReference>
<dbReference type="GO" id="GO:0003730">
    <property type="term" value="F:mRNA 3'-UTR binding"/>
    <property type="evidence" value="ECO:0007669"/>
    <property type="project" value="TreeGrafter"/>
</dbReference>
<dbReference type="InterPro" id="IPR033490">
    <property type="entry name" value="LRP130"/>
</dbReference>
<evidence type="ECO:0000313" key="1">
    <source>
        <dbReference type="EMBL" id="MPC14705.1"/>
    </source>
</evidence>